<dbReference type="EMBL" id="VUJU01007757">
    <property type="protein sequence ID" value="KAF0740836.1"/>
    <property type="molecule type" value="Genomic_DNA"/>
</dbReference>
<dbReference type="Proteomes" id="UP000478052">
    <property type="component" value="Unassembled WGS sequence"/>
</dbReference>
<dbReference type="OrthoDB" id="10598122at2759"/>
<accession>A0A6G0XKZ5</accession>
<gene>
    <name evidence="1" type="ORF">FWK35_00025502</name>
</gene>
<evidence type="ECO:0000313" key="1">
    <source>
        <dbReference type="EMBL" id="KAF0740836.1"/>
    </source>
</evidence>
<proteinExistence type="predicted"/>
<evidence type="ECO:0000313" key="2">
    <source>
        <dbReference type="Proteomes" id="UP000478052"/>
    </source>
</evidence>
<feature type="non-terminal residue" evidence="1">
    <location>
        <position position="1"/>
    </location>
</feature>
<organism evidence="1 2">
    <name type="scientific">Aphis craccivora</name>
    <name type="common">Cowpea aphid</name>
    <dbReference type="NCBI Taxonomy" id="307492"/>
    <lineage>
        <taxon>Eukaryota</taxon>
        <taxon>Metazoa</taxon>
        <taxon>Ecdysozoa</taxon>
        <taxon>Arthropoda</taxon>
        <taxon>Hexapoda</taxon>
        <taxon>Insecta</taxon>
        <taxon>Pterygota</taxon>
        <taxon>Neoptera</taxon>
        <taxon>Paraneoptera</taxon>
        <taxon>Hemiptera</taxon>
        <taxon>Sternorrhyncha</taxon>
        <taxon>Aphidomorpha</taxon>
        <taxon>Aphidoidea</taxon>
        <taxon>Aphididae</taxon>
        <taxon>Aphidini</taxon>
        <taxon>Aphis</taxon>
        <taxon>Aphis</taxon>
    </lineage>
</organism>
<dbReference type="AlphaFoldDB" id="A0A6G0XKZ5"/>
<comment type="caution">
    <text evidence="1">The sequence shown here is derived from an EMBL/GenBank/DDBJ whole genome shotgun (WGS) entry which is preliminary data.</text>
</comment>
<sequence length="139" mass="15996">KSYLNENLAMDTNSTPDNISKQITNNDVVQKDSNCKVNGCVETPSCIPPNKFTLITLVKKGSMTIHKSDLNEDLVTDLNPTSNYVPTQWKENEENLGQHSFNHIMDDPSEKPFSSKRKSNWIVRFFTYCFKKLFFKTHC</sequence>
<reference evidence="1 2" key="1">
    <citation type="submission" date="2019-08" db="EMBL/GenBank/DDBJ databases">
        <title>Whole genome of Aphis craccivora.</title>
        <authorList>
            <person name="Voronova N.V."/>
            <person name="Shulinski R.S."/>
            <person name="Bandarenka Y.V."/>
            <person name="Zhorov D.G."/>
            <person name="Warner D."/>
        </authorList>
    </citation>
    <scope>NUCLEOTIDE SEQUENCE [LARGE SCALE GENOMIC DNA]</scope>
    <source>
        <strain evidence="1">180601</strain>
        <tissue evidence="1">Whole Body</tissue>
    </source>
</reference>
<keyword evidence="2" id="KW-1185">Reference proteome</keyword>
<protein>
    <submittedName>
        <fullName evidence="1">Uncharacterized protein</fullName>
    </submittedName>
</protein>
<name>A0A6G0XKZ5_APHCR</name>